<sequence>MQIKYLLKEFLKSLVKVTILGQITTSDELLELIQNFPPSVQELKLVELLIIKSSIVIKQRAFKVLKLKQMCGNTLLPYIQSFITVTDTLKIDELFLEITNIKSQLSQFHCKKIMIYTESLTNKNLRKFFSGQYGNNVFIQCKKKYIIEQLDCVEWAFQHMQQKQRNQLWVIKINNLKDLDKVFNGELGRCKRKSLEIESNIKIMDNIFKNLDTVTSELTLYGFDSAYLAQVALKYCQNLVRLEFFMNGNLYYNHDTIKIEATRLQEIIIYFDDYQHHHYIEWIIQKSKKTLRSLCLRKCFYTDLSIIENFKNLKSLEILYCSEISNVYSIGTLKNLEVLKTDDQSILQQMNICSKEELLAALPKLSIINLTNLGLNEHQALQILKISKKLNNYQRTILPRLASKYLNLQIVGYAYARYEAIDLAFLSKNARAVFIRNYNLFKREVRDGREKKEIMSVFELLEEDLKFFKKYRIYYNHLKDNEGDLAECIDLYIGRIEFYSLSMREEHLFFISNFLPRKVTLTECTNIPYILSQLPHSVKTLSLTSSSQQKYLAALIVTPRIFKKLKLFKFPVDQTLHILTHYATATESVTLQDYCVNEPDIFKLLTNLDCAGIIIQAQTKKNKQLKQFFDCKLKANKFIELPSIASLSMLSENEWTQEYMQSKQFDKELHIEINTNPPDAREAFQQLFMSKPSQKFKRKIINIQATDITLNANQIFSVSDTLTEEIILHGINTDQVAVIALNNCKNLKKLKIFRYGSACQYQELAVTSLNLQEIIIIDQENSWMPLIKDILKKSKDTLHSLECNGSYDISPLKHSKTLRKLAVWKHALDGTRVVIRSLQNLEELSAIHDYVVQDSKGNENLQTFRFFNIGSFYPIILLPQTTKVYMLSTQNSLQNILWFLKMNPQIKELTARLSDTNQAILIEMYPQIKFKFIHDSRLFSLKQEYAYLHPENNQAVAQVATEPDHRVYELLFQRFNDKEMFFRPYIKAVHKSWQDKVKGLAQSSKKMLNLISSFDSFQTCLKNYSQSKIQKLDASHFEQIFQLQRAELEFEDNVRAFVSAYDEAFQLGGNVENTISIIMEMKREYWEKLTRDTYFENCRDNWRSYSQQQKNAV</sequence>
<comment type="caution">
    <text evidence="1">The sequence shown here is derived from an EMBL/GenBank/DDBJ whole genome shotgun (WGS) entry which is preliminary data.</text>
</comment>
<reference evidence="1" key="1">
    <citation type="submission" date="2019-06" db="EMBL/GenBank/DDBJ databases">
        <authorList>
            <person name="Zheng W."/>
        </authorList>
    </citation>
    <scope>NUCLEOTIDE SEQUENCE</scope>
    <source>
        <strain evidence="1">QDHG01</strain>
    </source>
</reference>
<dbReference type="AlphaFoldDB" id="A0A8J8P4V3"/>
<dbReference type="PANTHER" id="PTHR13318">
    <property type="entry name" value="PARTNER OF PAIRED, ISOFORM B-RELATED"/>
    <property type="match status" value="1"/>
</dbReference>
<evidence type="ECO:0000313" key="2">
    <source>
        <dbReference type="Proteomes" id="UP000785679"/>
    </source>
</evidence>
<dbReference type="GO" id="GO:0019005">
    <property type="term" value="C:SCF ubiquitin ligase complex"/>
    <property type="evidence" value="ECO:0007669"/>
    <property type="project" value="TreeGrafter"/>
</dbReference>
<gene>
    <name evidence="1" type="ORF">FGO68_gene16041</name>
</gene>
<dbReference type="Proteomes" id="UP000785679">
    <property type="component" value="Unassembled WGS sequence"/>
</dbReference>
<dbReference type="GO" id="GO:0031146">
    <property type="term" value="P:SCF-dependent proteasomal ubiquitin-dependent protein catabolic process"/>
    <property type="evidence" value="ECO:0007669"/>
    <property type="project" value="TreeGrafter"/>
</dbReference>
<dbReference type="InterPro" id="IPR032675">
    <property type="entry name" value="LRR_dom_sf"/>
</dbReference>
<keyword evidence="2" id="KW-1185">Reference proteome</keyword>
<dbReference type="EMBL" id="RRYP01001676">
    <property type="protein sequence ID" value="TNV85631.1"/>
    <property type="molecule type" value="Genomic_DNA"/>
</dbReference>
<accession>A0A8J8P4V3</accession>
<proteinExistence type="predicted"/>
<dbReference type="SUPFAM" id="SSF52047">
    <property type="entry name" value="RNI-like"/>
    <property type="match status" value="1"/>
</dbReference>
<name>A0A8J8P4V3_HALGN</name>
<evidence type="ECO:0000313" key="1">
    <source>
        <dbReference type="EMBL" id="TNV85631.1"/>
    </source>
</evidence>
<dbReference type="Gene3D" id="3.80.10.10">
    <property type="entry name" value="Ribonuclease Inhibitor"/>
    <property type="match status" value="1"/>
</dbReference>
<protein>
    <submittedName>
        <fullName evidence="1">Uncharacterized protein</fullName>
    </submittedName>
</protein>
<organism evidence="1 2">
    <name type="scientific">Halteria grandinella</name>
    <dbReference type="NCBI Taxonomy" id="5974"/>
    <lineage>
        <taxon>Eukaryota</taxon>
        <taxon>Sar</taxon>
        <taxon>Alveolata</taxon>
        <taxon>Ciliophora</taxon>
        <taxon>Intramacronucleata</taxon>
        <taxon>Spirotrichea</taxon>
        <taxon>Stichotrichia</taxon>
        <taxon>Sporadotrichida</taxon>
        <taxon>Halteriidae</taxon>
        <taxon>Halteria</taxon>
    </lineage>
</organism>